<organism evidence="1 2">
    <name type="scientific">Trichuris muris</name>
    <name type="common">Mouse whipworm</name>
    <dbReference type="NCBI Taxonomy" id="70415"/>
    <lineage>
        <taxon>Eukaryota</taxon>
        <taxon>Metazoa</taxon>
        <taxon>Ecdysozoa</taxon>
        <taxon>Nematoda</taxon>
        <taxon>Enoplea</taxon>
        <taxon>Dorylaimia</taxon>
        <taxon>Trichinellida</taxon>
        <taxon>Trichuridae</taxon>
        <taxon>Trichuris</taxon>
    </lineage>
</organism>
<accession>A0A5S6R4U0</accession>
<evidence type="ECO:0000313" key="1">
    <source>
        <dbReference type="Proteomes" id="UP000046395"/>
    </source>
</evidence>
<dbReference type="Proteomes" id="UP000046395">
    <property type="component" value="Unassembled WGS sequence"/>
</dbReference>
<evidence type="ECO:0000313" key="2">
    <source>
        <dbReference type="WBParaSite" id="TMUE_3000014443.1"/>
    </source>
</evidence>
<name>A0A5S6R4U0_TRIMR</name>
<protein>
    <submittedName>
        <fullName evidence="2">Uncharacterized protein</fullName>
    </submittedName>
</protein>
<reference evidence="2" key="1">
    <citation type="submission" date="2019-12" db="UniProtKB">
        <authorList>
            <consortium name="WormBaseParasite"/>
        </authorList>
    </citation>
    <scope>IDENTIFICATION</scope>
</reference>
<sequence length="170" mass="19414">MQNLRNGSNLEVYTVDVKGDWSREPNRTAEYRVEWTMDLQRQTMGSVTINSIIQLIWFNQHILFSGTLGGSELIAFFKLATTDLNDQRSLRDDCFVLGKSTGKTSSRKRGKWLDLLENFFLQMEHPGRVVVGDQLSSSLGYHESDSAAASKCRVYMGSPFPFQYPYRSIL</sequence>
<keyword evidence="1" id="KW-1185">Reference proteome</keyword>
<dbReference type="AlphaFoldDB" id="A0A5S6R4U0"/>
<dbReference type="WBParaSite" id="TMUE_3000014443.1">
    <property type="protein sequence ID" value="TMUE_3000014443.1"/>
    <property type="gene ID" value="WBGene00302210"/>
</dbReference>
<proteinExistence type="predicted"/>